<dbReference type="EMBL" id="JBEFLD010000003">
    <property type="protein sequence ID" value="MEQ6290090.1"/>
    <property type="molecule type" value="Genomic_DNA"/>
</dbReference>
<dbReference type="CDD" id="cd01392">
    <property type="entry name" value="HTH_LacI"/>
    <property type="match status" value="1"/>
</dbReference>
<keyword evidence="3" id="KW-0804">Transcription</keyword>
<dbReference type="Pfam" id="PF00356">
    <property type="entry name" value="LacI"/>
    <property type="match status" value="1"/>
</dbReference>
<dbReference type="Proteomes" id="UP001433638">
    <property type="component" value="Unassembled WGS sequence"/>
</dbReference>
<keyword evidence="1" id="KW-0805">Transcription regulation</keyword>
<proteinExistence type="predicted"/>
<dbReference type="Gene3D" id="3.40.50.2300">
    <property type="match status" value="2"/>
</dbReference>
<dbReference type="CDD" id="cd06307">
    <property type="entry name" value="PBP1_sugar_binding"/>
    <property type="match status" value="1"/>
</dbReference>
<evidence type="ECO:0000256" key="3">
    <source>
        <dbReference type="ARBA" id="ARBA00023163"/>
    </source>
</evidence>
<evidence type="ECO:0000259" key="4">
    <source>
        <dbReference type="PROSITE" id="PS50932"/>
    </source>
</evidence>
<evidence type="ECO:0000313" key="5">
    <source>
        <dbReference type="EMBL" id="MEQ6290090.1"/>
    </source>
</evidence>
<dbReference type="Gene3D" id="1.10.260.40">
    <property type="entry name" value="lambda repressor-like DNA-binding domains"/>
    <property type="match status" value="1"/>
</dbReference>
<dbReference type="PANTHER" id="PTHR30146">
    <property type="entry name" value="LACI-RELATED TRANSCRIPTIONAL REPRESSOR"/>
    <property type="match status" value="1"/>
</dbReference>
<dbReference type="InterPro" id="IPR028082">
    <property type="entry name" value="Peripla_BP_I"/>
</dbReference>
<keyword evidence="6" id="KW-1185">Reference proteome</keyword>
<name>A0ABV1M3B0_9NEIS</name>
<reference evidence="5" key="1">
    <citation type="submission" date="2024-06" db="EMBL/GenBank/DDBJ databases">
        <title>Genome sequence of Vogesella sp. MAHUQ-64.</title>
        <authorList>
            <person name="Huq M.A."/>
        </authorList>
    </citation>
    <scope>NUCLEOTIDE SEQUENCE</scope>
    <source>
        <strain evidence="5">MAHUQ-64</strain>
    </source>
</reference>
<dbReference type="RefSeq" id="WP_349585211.1">
    <property type="nucleotide sequence ID" value="NZ_JBEFLD010000003.1"/>
</dbReference>
<comment type="caution">
    <text evidence="5">The sequence shown here is derived from an EMBL/GenBank/DDBJ whole genome shotgun (WGS) entry which is preliminary data.</text>
</comment>
<gene>
    <name evidence="5" type="ORF">ABNW52_05595</name>
</gene>
<dbReference type="Pfam" id="PF13407">
    <property type="entry name" value="Peripla_BP_4"/>
    <property type="match status" value="1"/>
</dbReference>
<dbReference type="GO" id="GO:0003677">
    <property type="term" value="F:DNA binding"/>
    <property type="evidence" value="ECO:0007669"/>
    <property type="project" value="UniProtKB-KW"/>
</dbReference>
<dbReference type="PROSITE" id="PS00356">
    <property type="entry name" value="HTH_LACI_1"/>
    <property type="match status" value="1"/>
</dbReference>
<accession>A0ABV1M3B0</accession>
<evidence type="ECO:0000256" key="2">
    <source>
        <dbReference type="ARBA" id="ARBA00023125"/>
    </source>
</evidence>
<evidence type="ECO:0000313" key="6">
    <source>
        <dbReference type="Proteomes" id="UP001433638"/>
    </source>
</evidence>
<dbReference type="SUPFAM" id="SSF53822">
    <property type="entry name" value="Periplasmic binding protein-like I"/>
    <property type="match status" value="1"/>
</dbReference>
<protein>
    <submittedName>
        <fullName evidence="5">LacI family DNA-binding transcriptional regulator</fullName>
    </submittedName>
</protein>
<dbReference type="SMART" id="SM00354">
    <property type="entry name" value="HTH_LACI"/>
    <property type="match status" value="1"/>
</dbReference>
<dbReference type="InterPro" id="IPR010982">
    <property type="entry name" value="Lambda_DNA-bd_dom_sf"/>
</dbReference>
<keyword evidence="2 5" id="KW-0238">DNA-binding</keyword>
<dbReference type="PANTHER" id="PTHR30146:SF152">
    <property type="entry name" value="TRANSCRIPTIONAL REGULATORY PROTEIN"/>
    <property type="match status" value="1"/>
</dbReference>
<sequence length="347" mass="37551">MMEGSGMGPTMTDVAREAGVGLATVDRVINKRASVSQETAERVLAAAEKLGFRRASLIRDRLDERTAGYRLGFILQKSSTHFYSELGSVLEATTRTQMQPAGKALVAFLDELTPEHVVAKLYELSKKVDAIALVAADHPLVSQAIDDITARGIPVFALISDLTAVSCSGYVGIDHRKVGRTAAWAISTISPAPGKVGVIVGSHRYLCQEQSEMSFRSYFREFAPQFQVLETLISLEDIHLAQSATLELLKQHPDLTGIYIAGGGIEGVLQALKDGNPPPGLVTVCLDLTAVTRQALIERRINMVLSHPQEWLASRLVEAMVTAIQDKAARGSLQNSLPFITYTPANV</sequence>
<feature type="domain" description="HTH lacI-type" evidence="4">
    <location>
        <begin position="9"/>
        <end position="59"/>
    </location>
</feature>
<dbReference type="InterPro" id="IPR000843">
    <property type="entry name" value="HTH_LacI"/>
</dbReference>
<organism evidence="5 6">
    <name type="scientific">Vogesella oryzagri</name>
    <dbReference type="NCBI Taxonomy" id="3160864"/>
    <lineage>
        <taxon>Bacteria</taxon>
        <taxon>Pseudomonadati</taxon>
        <taxon>Pseudomonadota</taxon>
        <taxon>Betaproteobacteria</taxon>
        <taxon>Neisseriales</taxon>
        <taxon>Chromobacteriaceae</taxon>
        <taxon>Vogesella</taxon>
    </lineage>
</organism>
<dbReference type="SUPFAM" id="SSF47413">
    <property type="entry name" value="lambda repressor-like DNA-binding domains"/>
    <property type="match status" value="1"/>
</dbReference>
<dbReference type="InterPro" id="IPR025997">
    <property type="entry name" value="SBP_2_dom"/>
</dbReference>
<evidence type="ECO:0000256" key="1">
    <source>
        <dbReference type="ARBA" id="ARBA00023015"/>
    </source>
</evidence>
<dbReference type="PROSITE" id="PS50932">
    <property type="entry name" value="HTH_LACI_2"/>
    <property type="match status" value="1"/>
</dbReference>